<dbReference type="HAMAP" id="MF_04014">
    <property type="entry name" value="HSV_TRM1"/>
    <property type="match status" value="1"/>
</dbReference>
<dbReference type="KEGG" id="vg:8223358"/>
<gene>
    <name evidence="5" type="primary">UL28</name>
    <name evidence="9" type="synonym">DEVCV34</name>
    <name evidence="10" type="synonym">ORF32</name>
    <name evidence="12" type="synonym">ORF34</name>
</gene>
<reference evidence="10 14" key="6">
    <citation type="journal article" date="2013" name="Genome Announc.">
        <title>Complete genome sequence of an attenuated duck enteritis virus obtained by in vitro serial passage.</title>
        <authorList>
            <person name="Yang C."/>
            <person name="Li J."/>
            <person name="Li Q."/>
            <person name="Li H."/>
            <person name="Xia Y."/>
            <person name="Guo X."/>
            <person name="Yu K."/>
            <person name="Yang H."/>
        </authorList>
    </citation>
    <scope>NUCLEOTIDE SEQUENCE [LARGE SCALE GENOMIC DNA]</scope>
    <source>
        <strain evidence="10">K</strain>
    </source>
</reference>
<dbReference type="Proteomes" id="UP000112239">
    <property type="component" value="Segment"/>
</dbReference>
<evidence type="ECO:0000313" key="7">
    <source>
        <dbReference type="EMBL" id="ACT83545.1"/>
    </source>
</evidence>
<dbReference type="GeneID" id="80532493"/>
<dbReference type="InterPro" id="IPR000501">
    <property type="entry name" value="UL28/UL56"/>
</dbReference>
<evidence type="ECO:0000256" key="1">
    <source>
        <dbReference type="ARBA" id="ARBA00022612"/>
    </source>
</evidence>
<evidence type="ECO:0000256" key="3">
    <source>
        <dbReference type="ARBA" id="ARBA00023219"/>
    </source>
</evidence>
<evidence type="ECO:0000313" key="13">
    <source>
        <dbReference type="Proteomes" id="UP000098628"/>
    </source>
</evidence>
<evidence type="ECO:0000313" key="18">
    <source>
        <dbReference type="Proteomes" id="UP000180937"/>
    </source>
</evidence>
<dbReference type="EMBL" id="KF487736">
    <property type="protein sequence ID" value="AGS78692.1"/>
    <property type="molecule type" value="Genomic_DNA"/>
</dbReference>
<reference evidence="7 16" key="3">
    <citation type="journal article" date="2009" name="Virology">
        <title>Molecular characterization of the genome of duck enteritis virus.</title>
        <authorList>
            <person name="Li Y."/>
            <person name="Huang B."/>
            <person name="Ma X."/>
            <person name="Wu J."/>
            <person name="Li F."/>
            <person name="Ai W."/>
            <person name="Song M."/>
            <person name="Yang H."/>
        </authorList>
    </citation>
    <scope>NUCLEOTIDE SEQUENCE [LARGE SCALE GENOMIC DNA]</scope>
    <source>
        <strain evidence="7">VAC</strain>
    </source>
</reference>
<reference evidence="13" key="9">
    <citation type="submission" date="2014-03" db="EMBL/GenBank/DDBJ databases">
        <title>Protective efficacy and genomic characteristics of a duck enteritis virus attenuated by serial passage in chick embryo fibroblast.</title>
        <authorList>
            <person name="Yang C."/>
            <person name="Li Q."/>
            <person name="Li J."/>
            <person name="Liu D."/>
            <person name="Li L."/>
            <person name="Li H."/>
            <person name="Xia Y."/>
            <person name="Yang H."/>
            <person name="Yu K."/>
        </authorList>
    </citation>
    <scope>NUCLEOTIDE SEQUENCE [LARGE SCALE GENOMIC DNA]</scope>
</reference>
<evidence type="ECO:0000313" key="10">
    <source>
        <dbReference type="EMBL" id="AGS78692.1"/>
    </source>
</evidence>
<reference evidence="6" key="2">
    <citation type="submission" date="2007-02" db="EMBL/GenBank/DDBJ databases">
        <title>Sequence analysis of a 41-kb segment of the duck enteritis virus genome.</title>
        <authorList>
            <person name="Li Y.F."/>
            <person name="Huang B."/>
        </authorList>
    </citation>
    <scope>NUCLEOTIDE SEQUENCE</scope>
    <source>
        <strain evidence="6">VAC</strain>
    </source>
</reference>
<dbReference type="EMBL" id="JQ673560">
    <property type="protein sequence ID" value="AGA17824.1"/>
    <property type="molecule type" value="Genomic_DNA"/>
</dbReference>
<dbReference type="Proteomes" id="UP000180937">
    <property type="component" value="Segment"/>
</dbReference>
<dbReference type="Proteomes" id="UP000098628">
    <property type="component" value="Genome"/>
</dbReference>
<dbReference type="EMBL" id="JF999965">
    <property type="protein sequence ID" value="AEN80097.1"/>
    <property type="molecule type" value="Genomic_DNA"/>
</dbReference>
<evidence type="ECO:0000256" key="2">
    <source>
        <dbReference type="ARBA" id="ARBA00022921"/>
    </source>
</evidence>
<keyword evidence="1" id="KW-1188">Viral release from host cell</keyword>
<keyword evidence="3" id="KW-0231">Viral genome packaging</keyword>
<evidence type="ECO:0000313" key="12">
    <source>
        <dbReference type="EMBL" id="AJG04901.1"/>
    </source>
</evidence>
<reference evidence="12" key="10">
    <citation type="journal article" date="2015" name="Arch. Virol.">
        <title>Biological properties of a duck enteritis virus attenuated via serial passaging in chick embryo fibroblasts.</title>
        <authorList>
            <person name="Yang C."/>
            <person name="Li J."/>
            <person name="Li Q."/>
            <person name="Li L."/>
            <person name="Sun M."/>
            <person name="Li H."/>
            <person name="Xia Y."/>
            <person name="Yang H."/>
            <person name="Yu K."/>
        </authorList>
    </citation>
    <scope>NUCLEOTIDE SEQUENCE</scope>
    <source>
        <strain evidence="12">CV p80</strain>
    </source>
</reference>
<reference evidence="9 18" key="8">
    <citation type="journal article" date="2014" name="Virus Genes">
        <title>Comparative genomic sequence analysis between a standard challenge strain and a vaccine strain of duck enteritis virus in China.</title>
        <authorList>
            <person name="Yang C."/>
            <person name="Li Q."/>
            <person name="Li J."/>
            <person name="Zhang G."/>
            <person name="Li H."/>
            <person name="Xia Y."/>
            <person name="Yang H."/>
            <person name="Yu K."/>
        </authorList>
    </citation>
    <scope>NUCLEOTIDE SEQUENCE [LARGE SCALE GENOMIC DNA]</scope>
    <source>
        <strain evidence="9">CV</strain>
    </source>
</reference>
<reference evidence="7" key="4">
    <citation type="submission" date="2009-07" db="EMBL/GenBank/DDBJ databases">
        <authorList>
            <person name="Li Y.F."/>
            <person name="Huang B."/>
        </authorList>
    </citation>
    <scope>NUCLEOTIDE SEQUENCE</scope>
    <source>
        <strain evidence="7">VAC</strain>
    </source>
</reference>
<dbReference type="Proteomes" id="UP000168285">
    <property type="component" value="Segment"/>
</dbReference>
<evidence type="ECO:0000313" key="5">
    <source>
        <dbReference type="EMBL" id="ABM92128.1"/>
    </source>
</evidence>
<evidence type="ECO:0000313" key="8">
    <source>
        <dbReference type="EMBL" id="AEN80097.1"/>
    </source>
</evidence>
<evidence type="ECO:0000313" key="11">
    <source>
        <dbReference type="EMBL" id="AGW24826.1"/>
    </source>
</evidence>
<dbReference type="GeneID" id="8223358"/>
<dbReference type="EMBL" id="EU082088">
    <property type="protein sequence ID" value="ACT83545.1"/>
    <property type="molecule type" value="Genomic_DNA"/>
</dbReference>
<dbReference type="EMBL" id="KF263690">
    <property type="protein sequence ID" value="AGW24826.1"/>
    <property type="molecule type" value="Genomic_DNA"/>
</dbReference>
<evidence type="ECO:0000313" key="14">
    <source>
        <dbReference type="Proteomes" id="UP000112239"/>
    </source>
</evidence>
<evidence type="ECO:0000313" key="9">
    <source>
        <dbReference type="EMBL" id="AGA17824.1"/>
    </source>
</evidence>
<reference evidence="11 15" key="7">
    <citation type="submission" date="2013-06" db="EMBL/GenBank/DDBJ databases">
        <authorList>
            <person name="Zou Z."/>
            <person name="Hu Y."/>
        </authorList>
    </citation>
    <scope>NUCLEOTIDE SEQUENCE [LARGE SCALE GENOMIC DNA]</scope>
    <source>
        <strain evidence="11">C-KCE</strain>
    </source>
</reference>
<sequence length="803" mass="90570">MEKNRGADRQHGAAAARQRLLATFGQLQTYIFQIELLKRCDPDVILGGETLRNLKLNAMMVRYLEKHINTGFVKQAEIYLTPMTYALHLSLRYAKKEGESVLAAIESYRLHGNIRKFFSDTMGLAGDCPYHRGVSLRTYGGEVRTEIKFLHDVENILKQLNFCHLITPVDEAESFFDALDGFLSLTIGSGFVVPPQLFDPSHPCSVCFEELCVTANQGEAIHRRMANKICDHITKQIRVRIDREEILRHLPYIAGLDPERKRAALAALEAIGQRMRNTDSSYNQTTIDTADAILEAHNVFLPASKRLYAISELRYWLASGSIGNTDNQTSMMSGTISAFAANLDLLAERECRLDLETAAVELALFNRTMMHFDKAYADNMAELDVIDCLLLGSRSASPDDQIEALIRACYDHHMSAPLLRRLADPDKANEDALRKVLERASKMNSQNNGSNRGGDNLQTKNTLGIITESSDSSDTDEDEQRKSITQRYDLNTNIRNTWEDLIRRVDEDTRERRKLYSEKLTKRSLASLDRCVREQRRELEKTLRINVFGETLLSTFVAAYNGFRSRAGVLTKVINAAGTVIDNRNWDGAFDAHRFMRTSLLRQSIDPAMLPSLTHKFFELVNGPLFCHDRHIFAQPPNTPLYFSVENVGLLPHLREELARFMVTPRGADWTTSTFQGFYDFSGIEGVTAAQRLAWKYIRELILATALFSSVFHCGEVKLSRADRASPGTDGVPLCTDGLYVTYETECPLISVIRAGQNGEITRGTLVVIDKDVFSMLYTVLQQLAPETAERAQQQSEERSSTE</sequence>
<dbReference type="KEGG" id="vg:80532493"/>
<reference evidence="5" key="1">
    <citation type="journal article" date="2007" name="Gene">
        <title>Molecular characterization of the herpes simplex virus 1 (HSV-1) homologues, UL25 to UL30, in duck enteritis virus (DEV).</title>
        <authorList>
            <person name="Liu S."/>
            <person name="Chen S."/>
            <person name="Li H."/>
            <person name="Kong X."/>
        </authorList>
    </citation>
    <scope>NUCLEOTIDE SEQUENCE</scope>
</reference>
<keyword evidence="17" id="KW-1185">Reference proteome</keyword>
<keyword evidence="2" id="KW-0426">Late protein</keyword>
<dbReference type="RefSeq" id="YP_003084393.1">
    <property type="nucleotide sequence ID" value="NC_013036.1"/>
</dbReference>
<dbReference type="Proteomes" id="UP000114267">
    <property type="component" value="Segment"/>
</dbReference>
<dbReference type="EMBL" id="EF417996">
    <property type="protein sequence ID" value="ABO26215.1"/>
    <property type="molecule type" value="Genomic_DNA"/>
</dbReference>
<evidence type="ECO:0000313" key="15">
    <source>
        <dbReference type="Proteomes" id="UP000114267"/>
    </source>
</evidence>
<evidence type="ECO:0000256" key="4">
    <source>
        <dbReference type="SAM" id="MobiDB-lite"/>
    </source>
</evidence>
<evidence type="ECO:0000313" key="17">
    <source>
        <dbReference type="Proteomes" id="UP000168285"/>
    </source>
</evidence>
<feature type="region of interest" description="Disordered" evidence="4">
    <location>
        <begin position="440"/>
        <end position="460"/>
    </location>
</feature>
<name>A2TIW1_9ALPH</name>
<dbReference type="RefSeq" id="YP_010795347.1">
    <property type="nucleotide sequence ID" value="NC_075687.1"/>
</dbReference>
<dbReference type="EMBL" id="KJ549663">
    <property type="protein sequence ID" value="AJG04901.1"/>
    <property type="molecule type" value="Genomic_DNA"/>
</dbReference>
<dbReference type="Proteomes" id="UP000164963">
    <property type="component" value="Genome"/>
</dbReference>
<evidence type="ECO:0000313" key="16">
    <source>
        <dbReference type="Proteomes" id="UP000164963"/>
    </source>
</evidence>
<proteinExistence type="inferred from homology"/>
<dbReference type="EMBL" id="EF203709">
    <property type="protein sequence ID" value="ABM92128.1"/>
    <property type="molecule type" value="Genomic_DNA"/>
</dbReference>
<evidence type="ECO:0000313" key="6">
    <source>
        <dbReference type="EMBL" id="ABO26215.1"/>
    </source>
</evidence>
<dbReference type="OrthoDB" id="1448at10239"/>
<organism evidence="5">
    <name type="scientific">anatid alphaherpesvirus 1</name>
    <dbReference type="NCBI Taxonomy" id="104388"/>
    <lineage>
        <taxon>Viruses</taxon>
        <taxon>Duplodnaviria</taxon>
        <taxon>Heunggongvirae</taxon>
        <taxon>Peploviricota</taxon>
        <taxon>Herviviricetes</taxon>
        <taxon>Herpesvirales</taxon>
        <taxon>Orthoherpesviridae</taxon>
        <taxon>Alphaherpesvirinae</taxon>
        <taxon>Mardivirus</taxon>
        <taxon>Mardivirus anatidalpha1</taxon>
    </lineage>
</organism>
<protein>
    <submittedName>
        <fullName evidence="5 7">UL28</fullName>
    </submittedName>
    <submittedName>
        <fullName evidence="6">UL28-like</fullName>
    </submittedName>
</protein>
<dbReference type="GO" id="GO:0019073">
    <property type="term" value="P:viral DNA genome packaging"/>
    <property type="evidence" value="ECO:0007669"/>
    <property type="project" value="InterPro"/>
</dbReference>
<dbReference type="Pfam" id="PF01366">
    <property type="entry name" value="PRTP"/>
    <property type="match status" value="1"/>
</dbReference>
<accession>A2TIW1</accession>
<reference evidence="8 17" key="5">
    <citation type="journal article" date="2011" name="Virus Res.">
        <title>Complete genome sequence of virulent duck enteritis virus (DEV) strain 2085 and comparison with genome sequences of virulent and attenuated DEV strains.</title>
        <authorList>
            <person name="Wang J."/>
            <person name="Hoper D."/>
            <person name="Beer M."/>
            <person name="Osterrieder N."/>
        </authorList>
    </citation>
    <scope>NUCLEOTIDE SEQUENCE [LARGE SCALE GENOMIC DNA]</scope>
    <source>
        <strain evidence="8">2085</strain>
    </source>
</reference>